<evidence type="ECO:0000313" key="2">
    <source>
        <dbReference type="EMBL" id="KAL0185050.1"/>
    </source>
</evidence>
<dbReference type="InterPro" id="IPR007265">
    <property type="entry name" value="COG_su3"/>
</dbReference>
<feature type="non-terminal residue" evidence="2">
    <location>
        <position position="1"/>
    </location>
</feature>
<dbReference type="AlphaFoldDB" id="A0ABD0QGT3"/>
<accession>A0ABD0QGT3</accession>
<organism evidence="2 3">
    <name type="scientific">Cirrhinus mrigala</name>
    <name type="common">Mrigala</name>
    <dbReference type="NCBI Taxonomy" id="683832"/>
    <lineage>
        <taxon>Eukaryota</taxon>
        <taxon>Metazoa</taxon>
        <taxon>Chordata</taxon>
        <taxon>Craniata</taxon>
        <taxon>Vertebrata</taxon>
        <taxon>Euteleostomi</taxon>
        <taxon>Actinopterygii</taxon>
        <taxon>Neopterygii</taxon>
        <taxon>Teleostei</taxon>
        <taxon>Ostariophysi</taxon>
        <taxon>Cypriniformes</taxon>
        <taxon>Cyprinidae</taxon>
        <taxon>Labeoninae</taxon>
        <taxon>Labeonini</taxon>
        <taxon>Cirrhinus</taxon>
    </lineage>
</organism>
<sequence>TRDVLNGYQEQCDAILNDVNTALEHLDSLQKQYLFVSTKTGTLHEACEQLLKEQ</sequence>
<dbReference type="Proteomes" id="UP001529510">
    <property type="component" value="Unassembled WGS sequence"/>
</dbReference>
<protein>
    <recommendedName>
        <fullName evidence="1">Conserved oligomeric Golgi complex subunit 3 N-terminal domain-containing protein</fullName>
    </recommendedName>
</protein>
<gene>
    <name evidence="2" type="ORF">M9458_020746</name>
</gene>
<dbReference type="PANTHER" id="PTHR13302">
    <property type="entry name" value="CONSERVED OLIGOMERIC GOLGI COMPLEX COMPONENT 3"/>
    <property type="match status" value="1"/>
</dbReference>
<feature type="non-terminal residue" evidence="2">
    <location>
        <position position="54"/>
    </location>
</feature>
<keyword evidence="3" id="KW-1185">Reference proteome</keyword>
<feature type="domain" description="Conserved oligomeric Golgi complex subunit 3 N-terminal" evidence="1">
    <location>
        <begin position="3"/>
        <end position="54"/>
    </location>
</feature>
<name>A0ABD0QGT3_CIRMR</name>
<comment type="caution">
    <text evidence="2">The sequence shown here is derived from an EMBL/GenBank/DDBJ whole genome shotgun (WGS) entry which is preliminary data.</text>
</comment>
<evidence type="ECO:0000259" key="1">
    <source>
        <dbReference type="Pfam" id="PF04136"/>
    </source>
</evidence>
<dbReference type="PANTHER" id="PTHR13302:SF8">
    <property type="entry name" value="CONSERVED OLIGOMERIC GOLGI COMPLEX SUBUNIT 3"/>
    <property type="match status" value="1"/>
</dbReference>
<dbReference type="EMBL" id="JAMKFB020000009">
    <property type="protein sequence ID" value="KAL0185050.1"/>
    <property type="molecule type" value="Genomic_DNA"/>
</dbReference>
<evidence type="ECO:0000313" key="3">
    <source>
        <dbReference type="Proteomes" id="UP001529510"/>
    </source>
</evidence>
<dbReference type="InterPro" id="IPR048320">
    <property type="entry name" value="COG3_N"/>
</dbReference>
<proteinExistence type="predicted"/>
<reference evidence="2 3" key="1">
    <citation type="submission" date="2024-05" db="EMBL/GenBank/DDBJ databases">
        <title>Genome sequencing and assembly of Indian major carp, Cirrhinus mrigala (Hamilton, 1822).</title>
        <authorList>
            <person name="Mohindra V."/>
            <person name="Chowdhury L.M."/>
            <person name="Lal K."/>
            <person name="Jena J.K."/>
        </authorList>
    </citation>
    <scope>NUCLEOTIDE SEQUENCE [LARGE SCALE GENOMIC DNA]</scope>
    <source>
        <strain evidence="2">CM1030</strain>
        <tissue evidence="2">Blood</tissue>
    </source>
</reference>
<dbReference type="Pfam" id="PF04136">
    <property type="entry name" value="COG3_N"/>
    <property type="match status" value="1"/>
</dbReference>